<comment type="caution">
    <text evidence="8">The sequence shown here is derived from an EMBL/GenBank/DDBJ whole genome shotgun (WGS) entry which is preliminary data.</text>
</comment>
<evidence type="ECO:0000256" key="1">
    <source>
        <dbReference type="ARBA" id="ARBA00023277"/>
    </source>
</evidence>
<feature type="domain" description="CBM2" evidence="7">
    <location>
        <begin position="257"/>
        <end position="367"/>
    </location>
</feature>
<protein>
    <submittedName>
        <fullName evidence="8">Cellulose binding domain-containing protein</fullName>
    </submittedName>
</protein>
<evidence type="ECO:0000256" key="2">
    <source>
        <dbReference type="ARBA" id="ARBA00023295"/>
    </source>
</evidence>
<dbReference type="SMART" id="SM00637">
    <property type="entry name" value="CBD_II"/>
    <property type="match status" value="1"/>
</dbReference>
<dbReference type="Gene3D" id="2.60.40.10">
    <property type="entry name" value="Immunoglobulins"/>
    <property type="match status" value="2"/>
</dbReference>
<feature type="signal peptide" evidence="5">
    <location>
        <begin position="1"/>
        <end position="18"/>
    </location>
</feature>
<evidence type="ECO:0000256" key="3">
    <source>
        <dbReference type="ARBA" id="ARBA00023326"/>
    </source>
</evidence>
<dbReference type="Pfam" id="PF00041">
    <property type="entry name" value="fn3"/>
    <property type="match status" value="1"/>
</dbReference>
<sequence length="456" mass="47301">MSLGAMALLTGIGSAAMADPPPTAIPTTTTGPTPVPTVPTPPPTTPAPPTPTPTPSGQGPSTPSNFRVTGVTPTSITLSWTASTPGSSPVAAYDVNYTQVFNDIYYHHPAGNVTSVTITSNIRPATQYRFWILARDTENRTSISPAPIDVITPASTTGDTTPPSAPANLRITAATPTGPTLAWDPATDDVAVTGYNVYFFDGWFTSTLVGTTTGTSLTAPQPTSGTGLRSYYVRAKDAAGNLSIASNQVTPPVTTTPPPPARTCQVTYKTTAEWRGGFVAEVTIANKATTPVNGWSLTVALPGDQQVTSSWNASFTQAGATVTLTDARWNARIPASGSVTVGILGRWTTSNAAPTTFALNGTPLRLTRRARPARPDPPAARSTTHPSPPAARLTTHPSPPAARSTTHPSPPAAQAAVLHLLGPRIEFEGCDEVRPVLDGLAGCSATPRSCWSPWPA</sequence>
<dbReference type="SUPFAM" id="SSF49265">
    <property type="entry name" value="Fibronectin type III"/>
    <property type="match status" value="2"/>
</dbReference>
<reference evidence="8 9" key="1">
    <citation type="submission" date="2021-01" db="EMBL/GenBank/DDBJ databases">
        <title>Actinoplanes sp. nov. LDG1-01 isolated from lichen.</title>
        <authorList>
            <person name="Saeng-In P."/>
            <person name="Phongsopitanun W."/>
            <person name="Kanchanasin P."/>
            <person name="Yuki M."/>
            <person name="Kudo T."/>
            <person name="Ohkuma M."/>
            <person name="Tanasupawat S."/>
        </authorList>
    </citation>
    <scope>NUCLEOTIDE SEQUENCE [LARGE SCALE GENOMIC DNA]</scope>
    <source>
        <strain evidence="8 9">LDG1-01</strain>
    </source>
</reference>
<evidence type="ECO:0000313" key="9">
    <source>
        <dbReference type="Proteomes" id="UP000598996"/>
    </source>
</evidence>
<dbReference type="EMBL" id="JAENHO010000009">
    <property type="protein sequence ID" value="MBL7258730.1"/>
    <property type="molecule type" value="Genomic_DNA"/>
</dbReference>
<accession>A0ABS1VW96</accession>
<keyword evidence="2" id="KW-0378">Hydrolase</keyword>
<keyword evidence="1" id="KW-0119">Carbohydrate metabolism</keyword>
<dbReference type="InterPro" id="IPR012291">
    <property type="entry name" value="CBM2_carb-bd_dom_sf"/>
</dbReference>
<organism evidence="8 9">
    <name type="scientific">Paractinoplanes lichenicola</name>
    <dbReference type="NCBI Taxonomy" id="2802976"/>
    <lineage>
        <taxon>Bacteria</taxon>
        <taxon>Bacillati</taxon>
        <taxon>Actinomycetota</taxon>
        <taxon>Actinomycetes</taxon>
        <taxon>Micromonosporales</taxon>
        <taxon>Micromonosporaceae</taxon>
        <taxon>Paractinoplanes</taxon>
    </lineage>
</organism>
<feature type="region of interest" description="Disordered" evidence="4">
    <location>
        <begin position="354"/>
        <end position="412"/>
    </location>
</feature>
<dbReference type="InterPro" id="IPR008965">
    <property type="entry name" value="CBM2/CBM3_carb-bd_dom_sf"/>
</dbReference>
<dbReference type="InterPro" id="IPR001919">
    <property type="entry name" value="CBD2"/>
</dbReference>
<evidence type="ECO:0000256" key="4">
    <source>
        <dbReference type="SAM" id="MobiDB-lite"/>
    </source>
</evidence>
<keyword evidence="2" id="KW-0326">Glycosidase</keyword>
<evidence type="ECO:0000259" key="6">
    <source>
        <dbReference type="PROSITE" id="PS50853"/>
    </source>
</evidence>
<feature type="region of interest" description="Disordered" evidence="4">
    <location>
        <begin position="15"/>
        <end position="70"/>
    </location>
</feature>
<evidence type="ECO:0000256" key="5">
    <source>
        <dbReference type="SAM" id="SignalP"/>
    </source>
</evidence>
<name>A0ABS1VW96_9ACTN</name>
<dbReference type="InterPro" id="IPR036116">
    <property type="entry name" value="FN3_sf"/>
</dbReference>
<evidence type="ECO:0000259" key="7">
    <source>
        <dbReference type="PROSITE" id="PS51173"/>
    </source>
</evidence>
<keyword evidence="5" id="KW-0732">Signal</keyword>
<dbReference type="PROSITE" id="PS50853">
    <property type="entry name" value="FN3"/>
    <property type="match status" value="2"/>
</dbReference>
<dbReference type="InterPro" id="IPR013783">
    <property type="entry name" value="Ig-like_fold"/>
</dbReference>
<feature type="domain" description="Fibronectin type-III" evidence="6">
    <location>
        <begin position="62"/>
        <end position="155"/>
    </location>
</feature>
<gene>
    <name evidence="8" type="ORF">JKJ07_30905</name>
</gene>
<dbReference type="PROSITE" id="PS51173">
    <property type="entry name" value="CBM2"/>
    <property type="match status" value="1"/>
</dbReference>
<keyword evidence="9" id="KW-1185">Reference proteome</keyword>
<feature type="region of interest" description="Disordered" evidence="4">
    <location>
        <begin position="144"/>
        <end position="166"/>
    </location>
</feature>
<feature type="compositionally biased region" description="Pro residues" evidence="4">
    <location>
        <begin position="33"/>
        <end position="54"/>
    </location>
</feature>
<dbReference type="Proteomes" id="UP000598996">
    <property type="component" value="Unassembled WGS sequence"/>
</dbReference>
<evidence type="ECO:0000313" key="8">
    <source>
        <dbReference type="EMBL" id="MBL7258730.1"/>
    </source>
</evidence>
<proteinExistence type="predicted"/>
<dbReference type="SMART" id="SM00060">
    <property type="entry name" value="FN3"/>
    <property type="match status" value="2"/>
</dbReference>
<dbReference type="Pfam" id="PF00553">
    <property type="entry name" value="CBM_2"/>
    <property type="match status" value="1"/>
</dbReference>
<dbReference type="SUPFAM" id="SSF49384">
    <property type="entry name" value="Carbohydrate-binding domain"/>
    <property type="match status" value="1"/>
</dbReference>
<keyword evidence="3" id="KW-0624">Polysaccharide degradation</keyword>
<feature type="chain" id="PRO_5046345698" evidence="5">
    <location>
        <begin position="19"/>
        <end position="456"/>
    </location>
</feature>
<dbReference type="InterPro" id="IPR003961">
    <property type="entry name" value="FN3_dom"/>
</dbReference>
<feature type="compositionally biased region" description="Polar residues" evidence="4">
    <location>
        <begin position="153"/>
        <end position="162"/>
    </location>
</feature>
<feature type="domain" description="Fibronectin type-III" evidence="6">
    <location>
        <begin position="165"/>
        <end position="259"/>
    </location>
</feature>
<dbReference type="Gene3D" id="2.60.40.290">
    <property type="match status" value="1"/>
</dbReference>
<dbReference type="CDD" id="cd00063">
    <property type="entry name" value="FN3"/>
    <property type="match status" value="2"/>
</dbReference>